<dbReference type="RefSeq" id="WP_087677578.1">
    <property type="nucleotide sequence ID" value="NZ_FUWV01000001.1"/>
</dbReference>
<gene>
    <name evidence="6" type="ORF">SAMN02745973_00122</name>
</gene>
<protein>
    <recommendedName>
        <fullName evidence="4">1-acyl-sn-glycerol-3-phosphate acyltransferase</fullName>
        <ecNumber evidence="4">2.3.1.51</ecNumber>
    </recommendedName>
</protein>
<keyword evidence="2 4" id="KW-0808">Transferase</keyword>
<dbReference type="EMBL" id="FUWV01000001">
    <property type="protein sequence ID" value="SJZ34102.1"/>
    <property type="molecule type" value="Genomic_DNA"/>
</dbReference>
<dbReference type="EC" id="2.3.1.51" evidence="4"/>
<keyword evidence="4" id="KW-0444">Lipid biosynthesis</keyword>
<keyword evidence="3 4" id="KW-0012">Acyltransferase</keyword>
<comment type="similarity">
    <text evidence="1 4">Belongs to the 1-acyl-sn-glycerol-3-phosphate acyltransferase family.</text>
</comment>
<proteinExistence type="inferred from homology"/>
<comment type="catalytic activity">
    <reaction evidence="4">
        <text>a 1-acyl-sn-glycero-3-phosphate + an acyl-CoA = a 1,2-diacyl-sn-glycero-3-phosphate + CoA</text>
        <dbReference type="Rhea" id="RHEA:19709"/>
        <dbReference type="ChEBI" id="CHEBI:57287"/>
        <dbReference type="ChEBI" id="CHEBI:57970"/>
        <dbReference type="ChEBI" id="CHEBI:58342"/>
        <dbReference type="ChEBI" id="CHEBI:58608"/>
        <dbReference type="EC" id="2.3.1.51"/>
    </reaction>
</comment>
<dbReference type="CDD" id="cd07989">
    <property type="entry name" value="LPLAT_AGPAT-like"/>
    <property type="match status" value="1"/>
</dbReference>
<dbReference type="InterPro" id="IPR004552">
    <property type="entry name" value="AGP_acyltrans"/>
</dbReference>
<dbReference type="Pfam" id="PF01553">
    <property type="entry name" value="Acyltransferase"/>
    <property type="match status" value="1"/>
</dbReference>
<organism evidence="6 7">
    <name type="scientific">Garciella nitratireducens DSM 15102</name>
    <dbReference type="NCBI Taxonomy" id="1121911"/>
    <lineage>
        <taxon>Bacteria</taxon>
        <taxon>Bacillati</taxon>
        <taxon>Bacillota</taxon>
        <taxon>Clostridia</taxon>
        <taxon>Eubacteriales</taxon>
        <taxon>Eubacteriaceae</taxon>
        <taxon>Garciella</taxon>
    </lineage>
</organism>
<evidence type="ECO:0000313" key="7">
    <source>
        <dbReference type="Proteomes" id="UP000196365"/>
    </source>
</evidence>
<dbReference type="PANTHER" id="PTHR10434:SF40">
    <property type="entry name" value="1-ACYL-SN-GLYCEROL-3-PHOSPHATE ACYLTRANSFERASE"/>
    <property type="match status" value="1"/>
</dbReference>
<dbReference type="GO" id="GO:0016020">
    <property type="term" value="C:membrane"/>
    <property type="evidence" value="ECO:0007669"/>
    <property type="project" value="InterPro"/>
</dbReference>
<name>A0A1T4JV48_9FIRM</name>
<keyword evidence="7" id="KW-1185">Reference proteome</keyword>
<accession>A0A1T4JV48</accession>
<reference evidence="6 7" key="1">
    <citation type="submission" date="2017-02" db="EMBL/GenBank/DDBJ databases">
        <authorList>
            <person name="Peterson S.W."/>
        </authorList>
    </citation>
    <scope>NUCLEOTIDE SEQUENCE [LARGE SCALE GENOMIC DNA]</scope>
    <source>
        <strain evidence="6 7">DSM 15102</strain>
    </source>
</reference>
<evidence type="ECO:0000256" key="2">
    <source>
        <dbReference type="ARBA" id="ARBA00022679"/>
    </source>
</evidence>
<evidence type="ECO:0000256" key="4">
    <source>
        <dbReference type="RuleBase" id="RU361267"/>
    </source>
</evidence>
<sequence length="190" mass="21683">MLYSIVKSILKPILKIFYRVEVRGKEHFPEKTGYIICSNHTHNLDPLVVACFMDFPIYYMAKKELFQNKLISYFLKKFKAFPVDRQKPDIAAIKTAIKVLKNNKVLGIFPEGTRVKSGEVSRAEPGIAMIAIKAKVKIIPIGISGGYKLGRKVLLNCGQPISLEKYYGKKLSIKEYKEISQNIMKEIKKL</sequence>
<dbReference type="GO" id="GO:0006654">
    <property type="term" value="P:phosphatidic acid biosynthetic process"/>
    <property type="evidence" value="ECO:0007669"/>
    <property type="project" value="TreeGrafter"/>
</dbReference>
<keyword evidence="4" id="KW-0443">Lipid metabolism</keyword>
<dbReference type="InterPro" id="IPR002123">
    <property type="entry name" value="Plipid/glycerol_acylTrfase"/>
</dbReference>
<feature type="domain" description="Phospholipid/glycerol acyltransferase" evidence="5">
    <location>
        <begin position="34"/>
        <end position="146"/>
    </location>
</feature>
<dbReference type="SMART" id="SM00563">
    <property type="entry name" value="PlsC"/>
    <property type="match status" value="1"/>
</dbReference>
<dbReference type="SUPFAM" id="SSF69593">
    <property type="entry name" value="Glycerol-3-phosphate (1)-acyltransferase"/>
    <property type="match status" value="1"/>
</dbReference>
<dbReference type="AlphaFoldDB" id="A0A1T4JV48"/>
<dbReference type="GO" id="GO:0003841">
    <property type="term" value="F:1-acylglycerol-3-phosphate O-acyltransferase activity"/>
    <property type="evidence" value="ECO:0007669"/>
    <property type="project" value="UniProtKB-UniRule"/>
</dbReference>
<keyword evidence="4" id="KW-1208">Phospholipid metabolism</keyword>
<dbReference type="NCBIfam" id="TIGR00530">
    <property type="entry name" value="AGP_acyltrn"/>
    <property type="match status" value="1"/>
</dbReference>
<comment type="domain">
    <text evidence="4">The HXXXXD motif is essential for acyltransferase activity and may constitute the binding site for the phosphate moiety of the glycerol-3-phosphate.</text>
</comment>
<evidence type="ECO:0000313" key="6">
    <source>
        <dbReference type="EMBL" id="SJZ34102.1"/>
    </source>
</evidence>
<dbReference type="OrthoDB" id="9803035at2"/>
<evidence type="ECO:0000256" key="3">
    <source>
        <dbReference type="ARBA" id="ARBA00023315"/>
    </source>
</evidence>
<evidence type="ECO:0000259" key="5">
    <source>
        <dbReference type="SMART" id="SM00563"/>
    </source>
</evidence>
<dbReference type="Proteomes" id="UP000196365">
    <property type="component" value="Unassembled WGS sequence"/>
</dbReference>
<evidence type="ECO:0000256" key="1">
    <source>
        <dbReference type="ARBA" id="ARBA00008655"/>
    </source>
</evidence>
<dbReference type="PANTHER" id="PTHR10434">
    <property type="entry name" value="1-ACYL-SN-GLYCEROL-3-PHOSPHATE ACYLTRANSFERASE"/>
    <property type="match status" value="1"/>
</dbReference>
<keyword evidence="4" id="KW-0594">Phospholipid biosynthesis</keyword>